<dbReference type="Proteomes" id="UP000176185">
    <property type="component" value="Unassembled WGS sequence"/>
</dbReference>
<organism evidence="1 2">
    <name type="scientific">Candidatus Adlerbacteria bacterium RIFCSPLOWO2_01_FULL_51_16</name>
    <dbReference type="NCBI Taxonomy" id="1797243"/>
    <lineage>
        <taxon>Bacteria</taxon>
        <taxon>Candidatus Adleribacteriota</taxon>
    </lineage>
</organism>
<accession>A0A1F4XGC7</accession>
<sequence>MKYILIPLAFVGILLASLTIERPAPRDPLSPSVQSLSYVSVGSTTISVEVADTQGERTQGLSGRTTLPEGHGMLFVFEREGDWGIWMKDMKFSIDIIWMNREGNIITIARDVAPQTYPNAFYPTQPALYVLEVPAGFSDKNGVAEGMGVVLKLL</sequence>
<evidence type="ECO:0008006" key="3">
    <source>
        <dbReference type="Google" id="ProtNLM"/>
    </source>
</evidence>
<evidence type="ECO:0000313" key="2">
    <source>
        <dbReference type="Proteomes" id="UP000176185"/>
    </source>
</evidence>
<evidence type="ECO:0000313" key="1">
    <source>
        <dbReference type="EMBL" id="OGC80751.1"/>
    </source>
</evidence>
<dbReference type="EMBL" id="MEWX01000014">
    <property type="protein sequence ID" value="OGC80751.1"/>
    <property type="molecule type" value="Genomic_DNA"/>
</dbReference>
<proteinExistence type="predicted"/>
<gene>
    <name evidence="1" type="ORF">A2943_02605</name>
</gene>
<reference evidence="1 2" key="1">
    <citation type="journal article" date="2016" name="Nat. Commun.">
        <title>Thousands of microbial genomes shed light on interconnected biogeochemical processes in an aquifer system.</title>
        <authorList>
            <person name="Anantharaman K."/>
            <person name="Brown C.T."/>
            <person name="Hug L.A."/>
            <person name="Sharon I."/>
            <person name="Castelle C.J."/>
            <person name="Probst A.J."/>
            <person name="Thomas B.C."/>
            <person name="Singh A."/>
            <person name="Wilkins M.J."/>
            <person name="Karaoz U."/>
            <person name="Brodie E.L."/>
            <person name="Williams K.H."/>
            <person name="Hubbard S.S."/>
            <person name="Banfield J.F."/>
        </authorList>
    </citation>
    <scope>NUCLEOTIDE SEQUENCE [LARGE SCALE GENOMIC DNA]</scope>
</reference>
<dbReference type="InterPro" id="IPR038695">
    <property type="entry name" value="Saro_0823-like_sf"/>
</dbReference>
<name>A0A1F4XGC7_9BACT</name>
<dbReference type="InterPro" id="IPR003795">
    <property type="entry name" value="DUF192"/>
</dbReference>
<dbReference type="Pfam" id="PF02643">
    <property type="entry name" value="DUF192"/>
    <property type="match status" value="1"/>
</dbReference>
<protein>
    <recommendedName>
        <fullName evidence="3">DUF192 domain-containing protein</fullName>
    </recommendedName>
</protein>
<dbReference type="PANTHER" id="PTHR37953">
    <property type="entry name" value="UPF0127 PROTEIN MJ1496"/>
    <property type="match status" value="1"/>
</dbReference>
<dbReference type="PANTHER" id="PTHR37953:SF1">
    <property type="entry name" value="UPF0127 PROTEIN MJ1496"/>
    <property type="match status" value="1"/>
</dbReference>
<dbReference type="Gene3D" id="2.60.120.1140">
    <property type="entry name" value="Protein of unknown function DUF192"/>
    <property type="match status" value="1"/>
</dbReference>
<dbReference type="STRING" id="1797243.A2943_02605"/>
<comment type="caution">
    <text evidence="1">The sequence shown here is derived from an EMBL/GenBank/DDBJ whole genome shotgun (WGS) entry which is preliminary data.</text>
</comment>
<dbReference type="AlphaFoldDB" id="A0A1F4XGC7"/>